<dbReference type="Pfam" id="PF13349">
    <property type="entry name" value="DUF4097"/>
    <property type="match status" value="1"/>
</dbReference>
<feature type="domain" description="DUF4097" evidence="1">
    <location>
        <begin position="55"/>
        <end position="297"/>
    </location>
</feature>
<sequence length="298" mass="31330">MTGRNAAKTTTTRRRLLAATGVGLGSILAGCESVRQLDRERIRETRTVDPSRVAAINVADATGDVAFIGESRDDIKIVSKKHATGGVSPQELDTEVQVAENRLEITTDEPQLLGLGGGRVALELRVPRNVAVHRLHTNHGSVTGVRVPNGATLETLDGDVSVTRARGDVSVRSTKGDITVDGTGGDLSARTSDGTIQVRDPASVAVLTTKSGNITAEISDVVDEALVESSAGDLLLQLGDELSAALSAHTATGEFSIPDQTPQFRVHRLTKTRLRAAVDNGGTSMTARTDDGDITIRI</sequence>
<name>A0ABD5YI13_9EURY</name>
<organism evidence="2 3">
    <name type="scientific">Halorubrum yunnanense</name>
    <dbReference type="NCBI Taxonomy" id="1526162"/>
    <lineage>
        <taxon>Archaea</taxon>
        <taxon>Methanobacteriati</taxon>
        <taxon>Methanobacteriota</taxon>
        <taxon>Stenosarchaea group</taxon>
        <taxon>Halobacteria</taxon>
        <taxon>Halobacteriales</taxon>
        <taxon>Haloferacaceae</taxon>
        <taxon>Halorubrum</taxon>
    </lineage>
</organism>
<proteinExistence type="predicted"/>
<reference evidence="2 3" key="1">
    <citation type="journal article" date="2019" name="Int. J. Syst. Evol. Microbiol.">
        <title>The Global Catalogue of Microorganisms (GCM) 10K type strain sequencing project: providing services to taxonomists for standard genome sequencing and annotation.</title>
        <authorList>
            <consortium name="The Broad Institute Genomics Platform"/>
            <consortium name="The Broad Institute Genome Sequencing Center for Infectious Disease"/>
            <person name="Wu L."/>
            <person name="Ma J."/>
        </authorList>
    </citation>
    <scope>NUCLEOTIDE SEQUENCE [LARGE SCALE GENOMIC DNA]</scope>
    <source>
        <strain evidence="2 3">Q85</strain>
    </source>
</reference>
<protein>
    <submittedName>
        <fullName evidence="2">DUF4097 family beta strand repeat-containing protein</fullName>
    </submittedName>
</protein>
<dbReference type="AlphaFoldDB" id="A0ABD5YI13"/>
<evidence type="ECO:0000313" key="2">
    <source>
        <dbReference type="EMBL" id="MFC7188127.1"/>
    </source>
</evidence>
<evidence type="ECO:0000313" key="3">
    <source>
        <dbReference type="Proteomes" id="UP001596390"/>
    </source>
</evidence>
<comment type="caution">
    <text evidence="2">The sequence shown here is derived from an EMBL/GenBank/DDBJ whole genome shotgun (WGS) entry which is preliminary data.</text>
</comment>
<dbReference type="PROSITE" id="PS51257">
    <property type="entry name" value="PROKAR_LIPOPROTEIN"/>
    <property type="match status" value="1"/>
</dbReference>
<dbReference type="InterPro" id="IPR025164">
    <property type="entry name" value="Toastrack_DUF4097"/>
</dbReference>
<dbReference type="EMBL" id="JBHSZZ010000072">
    <property type="protein sequence ID" value="MFC7188127.1"/>
    <property type="molecule type" value="Genomic_DNA"/>
</dbReference>
<accession>A0ABD5YI13</accession>
<dbReference type="RefSeq" id="WP_267665574.1">
    <property type="nucleotide sequence ID" value="NZ_JAODIX010000072.1"/>
</dbReference>
<dbReference type="Proteomes" id="UP001596390">
    <property type="component" value="Unassembled WGS sequence"/>
</dbReference>
<keyword evidence="3" id="KW-1185">Reference proteome</keyword>
<gene>
    <name evidence="2" type="ORF">ACFQMK_14830</name>
</gene>
<evidence type="ECO:0000259" key="1">
    <source>
        <dbReference type="Pfam" id="PF13349"/>
    </source>
</evidence>